<dbReference type="Gene3D" id="3.30.750.44">
    <property type="match status" value="1"/>
</dbReference>
<dbReference type="SUPFAM" id="SSF50156">
    <property type="entry name" value="PDZ domain-like"/>
    <property type="match status" value="1"/>
</dbReference>
<keyword evidence="6" id="KW-0732">Signal</keyword>
<dbReference type="InterPro" id="IPR004447">
    <property type="entry name" value="Peptidase_S41A"/>
</dbReference>
<dbReference type="Pfam" id="PF03572">
    <property type="entry name" value="Peptidase_S41"/>
    <property type="match status" value="1"/>
</dbReference>
<keyword evidence="2 5" id="KW-0645">Protease</keyword>
<evidence type="ECO:0000256" key="3">
    <source>
        <dbReference type="ARBA" id="ARBA00022801"/>
    </source>
</evidence>
<dbReference type="OrthoDB" id="9812068at2"/>
<dbReference type="AlphaFoldDB" id="A0A1S1HFP8"/>
<dbReference type="FunFam" id="2.30.42.10:FF:000063">
    <property type="entry name" value="Peptidase, S41 family"/>
    <property type="match status" value="1"/>
</dbReference>
<dbReference type="Proteomes" id="UP000179467">
    <property type="component" value="Unassembled WGS sequence"/>
</dbReference>
<protein>
    <submittedName>
        <fullName evidence="8">Carboxy-terminal processing protease CtpB</fullName>
        <ecNumber evidence="8">3.4.21.102</ecNumber>
    </submittedName>
</protein>
<keyword evidence="3 5" id="KW-0378">Hydrolase</keyword>
<evidence type="ECO:0000256" key="1">
    <source>
        <dbReference type="ARBA" id="ARBA00009179"/>
    </source>
</evidence>
<dbReference type="EC" id="3.4.21.102" evidence="8"/>
<comment type="caution">
    <text evidence="8">The sequence shown here is derived from an EMBL/GenBank/DDBJ whole genome shotgun (WGS) entry which is preliminary data.</text>
</comment>
<dbReference type="Gene3D" id="3.90.226.10">
    <property type="entry name" value="2-enoyl-CoA Hydratase, Chain A, domain 1"/>
    <property type="match status" value="1"/>
</dbReference>
<dbReference type="GO" id="GO:0006508">
    <property type="term" value="P:proteolysis"/>
    <property type="evidence" value="ECO:0007669"/>
    <property type="project" value="UniProtKB-KW"/>
</dbReference>
<dbReference type="SMART" id="SM00245">
    <property type="entry name" value="TSPc"/>
    <property type="match status" value="1"/>
</dbReference>
<dbReference type="InterPro" id="IPR005151">
    <property type="entry name" value="Tail-specific_protease"/>
</dbReference>
<evidence type="ECO:0000256" key="2">
    <source>
        <dbReference type="ARBA" id="ARBA00022670"/>
    </source>
</evidence>
<dbReference type="SUPFAM" id="SSF52096">
    <property type="entry name" value="ClpP/crotonase"/>
    <property type="match status" value="1"/>
</dbReference>
<evidence type="ECO:0000313" key="8">
    <source>
        <dbReference type="EMBL" id="OHT21044.1"/>
    </source>
</evidence>
<keyword evidence="4 5" id="KW-0720">Serine protease</keyword>
<feature type="chain" id="PRO_5010349083" evidence="6">
    <location>
        <begin position="27"/>
        <end position="459"/>
    </location>
</feature>
<keyword evidence="9" id="KW-1185">Reference proteome</keyword>
<dbReference type="Pfam" id="PF22694">
    <property type="entry name" value="CtpB_N-like"/>
    <property type="match status" value="1"/>
</dbReference>
<accession>A0A1S1HFP8</accession>
<dbReference type="PANTHER" id="PTHR32060">
    <property type="entry name" value="TAIL-SPECIFIC PROTEASE"/>
    <property type="match status" value="1"/>
</dbReference>
<dbReference type="CDD" id="cd07560">
    <property type="entry name" value="Peptidase_S41_CPP"/>
    <property type="match status" value="1"/>
</dbReference>
<gene>
    <name evidence="8" type="primary">ctpB</name>
    <name evidence="8" type="ORF">BHE75_03049</name>
</gene>
<name>A0A1S1HFP8_9SPHN</name>
<feature type="signal peptide" evidence="6">
    <location>
        <begin position="1"/>
        <end position="26"/>
    </location>
</feature>
<dbReference type="InterPro" id="IPR001478">
    <property type="entry name" value="PDZ"/>
</dbReference>
<sequence>MARLLLRSALLVSAVALVPTVTSALAAADAETFREMDQFMSVFDRVRSEYVDKVDDKTLIKGAIDGMLASLDPHSSYLDSRDYQNLRTQTDGAYGGLGLTVSMEDGAVKIIAPTEDTPAYKAGLKSGDYITHLDGKLIYGGTLDEAVDQMRGKPGTQVKLTIVRPGRDKPFDVTLTREVITLKPVKWEVKDKVGIVNINTFNKQTGEAVRAALVSIDKAVGGQPLGYVVDLRSNPGGLLDQAIEVSDAFLDRGEIVSQRGREKSDIERWYARPGDFAHGLPVIVLIDAGSASAAEIVAGALQDHRRGLVMGERSFGKGSVQTLLPLTEDTALRLTTARYFTPSGRSVQEGGIQPDIRVPQLTDPDYKDRPRLREADLRRHLINEAKLDESVLEDDTKADPRFQLTATQLEKQGVSDFQLDYAVKTLARLGGAPATAAAATTSAAAKGTVTAGAGPKGGR</sequence>
<organism evidence="8 9">
    <name type="scientific">Edaphosphingomonas haloaromaticamans</name>
    <dbReference type="NCBI Taxonomy" id="653954"/>
    <lineage>
        <taxon>Bacteria</taxon>
        <taxon>Pseudomonadati</taxon>
        <taxon>Pseudomonadota</taxon>
        <taxon>Alphaproteobacteria</taxon>
        <taxon>Sphingomonadales</taxon>
        <taxon>Rhizorhabdaceae</taxon>
        <taxon>Edaphosphingomonas</taxon>
    </lineage>
</organism>
<dbReference type="InterPro" id="IPR036034">
    <property type="entry name" value="PDZ_sf"/>
</dbReference>
<dbReference type="GO" id="GO:0007165">
    <property type="term" value="P:signal transduction"/>
    <property type="evidence" value="ECO:0007669"/>
    <property type="project" value="TreeGrafter"/>
</dbReference>
<dbReference type="SMART" id="SM00228">
    <property type="entry name" value="PDZ"/>
    <property type="match status" value="1"/>
</dbReference>
<feature type="domain" description="PDZ" evidence="7">
    <location>
        <begin position="83"/>
        <end position="151"/>
    </location>
</feature>
<dbReference type="PROSITE" id="PS50106">
    <property type="entry name" value="PDZ"/>
    <property type="match status" value="1"/>
</dbReference>
<dbReference type="CDD" id="cd06782">
    <property type="entry name" value="cpPDZ_CPP-like"/>
    <property type="match status" value="1"/>
</dbReference>
<dbReference type="InterPro" id="IPR029045">
    <property type="entry name" value="ClpP/crotonase-like_dom_sf"/>
</dbReference>
<dbReference type="InterPro" id="IPR055210">
    <property type="entry name" value="CtpA/B_N"/>
</dbReference>
<evidence type="ECO:0000256" key="4">
    <source>
        <dbReference type="ARBA" id="ARBA00022825"/>
    </source>
</evidence>
<evidence type="ECO:0000259" key="7">
    <source>
        <dbReference type="PROSITE" id="PS50106"/>
    </source>
</evidence>
<dbReference type="EMBL" id="MIPT01000001">
    <property type="protein sequence ID" value="OHT21044.1"/>
    <property type="molecule type" value="Genomic_DNA"/>
</dbReference>
<dbReference type="PANTHER" id="PTHR32060:SF30">
    <property type="entry name" value="CARBOXY-TERMINAL PROCESSING PROTEASE CTPA"/>
    <property type="match status" value="1"/>
</dbReference>
<dbReference type="Pfam" id="PF13180">
    <property type="entry name" value="PDZ_2"/>
    <property type="match status" value="1"/>
</dbReference>
<comment type="similarity">
    <text evidence="1 5">Belongs to the peptidase S41A family.</text>
</comment>
<proteinExistence type="inferred from homology"/>
<reference evidence="8 9" key="1">
    <citation type="submission" date="2016-09" db="EMBL/GenBank/DDBJ databases">
        <title>Metabolic pathway, cell adaptation mechanisms and a novel monoxygenase revealed through proteogenomic-transcription analysis of a Sphingomonas haloaromaticamans strain degrading the fungicide ortho-phenylphenol.</title>
        <authorList>
            <person name="Perruchon C."/>
            <person name="Papadopoulou E.S."/>
            <person name="Rousidou C."/>
            <person name="Vasileiadis S."/>
            <person name="Tanou G."/>
            <person name="Amoutzias G."/>
            <person name="Molassiotis A."/>
            <person name="Karpouzas D.G."/>
        </authorList>
    </citation>
    <scope>NUCLEOTIDE SEQUENCE [LARGE SCALE GENOMIC DNA]</scope>
    <source>
        <strain evidence="8 9">P3</strain>
    </source>
</reference>
<evidence type="ECO:0000256" key="6">
    <source>
        <dbReference type="SAM" id="SignalP"/>
    </source>
</evidence>
<evidence type="ECO:0000313" key="9">
    <source>
        <dbReference type="Proteomes" id="UP000179467"/>
    </source>
</evidence>
<evidence type="ECO:0000256" key="5">
    <source>
        <dbReference type="RuleBase" id="RU004404"/>
    </source>
</evidence>
<dbReference type="Gene3D" id="2.30.42.10">
    <property type="match status" value="1"/>
</dbReference>
<dbReference type="NCBIfam" id="TIGR00225">
    <property type="entry name" value="prc"/>
    <property type="match status" value="1"/>
</dbReference>
<dbReference type="GO" id="GO:0004252">
    <property type="term" value="F:serine-type endopeptidase activity"/>
    <property type="evidence" value="ECO:0007669"/>
    <property type="project" value="UniProtKB-EC"/>
</dbReference>
<dbReference type="GO" id="GO:0030288">
    <property type="term" value="C:outer membrane-bounded periplasmic space"/>
    <property type="evidence" value="ECO:0007669"/>
    <property type="project" value="TreeGrafter"/>
</dbReference>